<evidence type="ECO:0000256" key="2">
    <source>
        <dbReference type="SAM" id="MobiDB-lite"/>
    </source>
</evidence>
<dbReference type="InterPro" id="IPR035979">
    <property type="entry name" value="RBD_domain_sf"/>
</dbReference>
<protein>
    <submittedName>
        <fullName evidence="4">Eukaryotic translation initiation factor 4B</fullName>
    </submittedName>
</protein>
<dbReference type="GO" id="GO:0003743">
    <property type="term" value="F:translation initiation factor activity"/>
    <property type="evidence" value="ECO:0007669"/>
    <property type="project" value="UniProtKB-KW"/>
</dbReference>
<dbReference type="OrthoDB" id="1748655at2759"/>
<feature type="region of interest" description="Disordered" evidence="2">
    <location>
        <begin position="123"/>
        <end position="253"/>
    </location>
</feature>
<dbReference type="InterPro" id="IPR000504">
    <property type="entry name" value="RRM_dom"/>
</dbReference>
<evidence type="ECO:0000256" key="1">
    <source>
        <dbReference type="PROSITE-ProRule" id="PRU00176"/>
    </source>
</evidence>
<keyword evidence="5" id="KW-1185">Reference proteome</keyword>
<dbReference type="SUPFAM" id="SSF54928">
    <property type="entry name" value="RNA-binding domain, RBD"/>
    <property type="match status" value="1"/>
</dbReference>
<sequence>MISAVRLPREPSNPERLKGFGYAEFDDLESLLCALSLNEEHLGNQRIRVDVADQSNEKGSRDCYDSDRYHDSPRRDGDRYEVGRDQYRDRKDYNRGYDSHGEGRRPFGSGFRRDCDDRRDDYCGSGDRYGDRYGEREDRYERGDERRKDRGPLQRPKLNLKPRSVPKEENQSSSLAATSSRSASIFGGAKPVDTSSKEREVEERLKKEQERLQRQLDESRGHERKHRESPTHLNNILRRVEEQRSGVASGLGS</sequence>
<keyword evidence="4" id="KW-0648">Protein biosynthesis</keyword>
<feature type="domain" description="RRM" evidence="3">
    <location>
        <begin position="1"/>
        <end position="54"/>
    </location>
</feature>
<dbReference type="PROSITE" id="PS50102">
    <property type="entry name" value="RRM"/>
    <property type="match status" value="1"/>
</dbReference>
<dbReference type="Gene3D" id="3.30.70.330">
    <property type="match status" value="1"/>
</dbReference>
<accession>A0A556VAD2</accession>
<proteinExistence type="predicted"/>
<gene>
    <name evidence="4" type="ORF">Baya_14915</name>
</gene>
<reference evidence="4 5" key="1">
    <citation type="journal article" date="2019" name="Genome Biol. Evol.">
        <title>Whole-Genome Sequencing of the Giant Devil Catfish, Bagarius yarrelli.</title>
        <authorList>
            <person name="Jiang W."/>
            <person name="Lv Y."/>
            <person name="Cheng L."/>
            <person name="Yang K."/>
            <person name="Chao B."/>
            <person name="Wang X."/>
            <person name="Li Y."/>
            <person name="Pan X."/>
            <person name="You X."/>
            <person name="Zhang Y."/>
            <person name="Yang J."/>
            <person name="Li J."/>
            <person name="Zhang X."/>
            <person name="Liu S."/>
            <person name="Sun C."/>
            <person name="Yang J."/>
            <person name="Shi Q."/>
        </authorList>
    </citation>
    <scope>NUCLEOTIDE SEQUENCE [LARGE SCALE GENOMIC DNA]</scope>
    <source>
        <strain evidence="4">JWS20170419001</strain>
        <tissue evidence="4">Muscle</tissue>
    </source>
</reference>
<feature type="compositionally biased region" description="Basic and acidic residues" evidence="2">
    <location>
        <begin position="123"/>
        <end position="152"/>
    </location>
</feature>
<feature type="compositionally biased region" description="Low complexity" evidence="2">
    <location>
        <begin position="172"/>
        <end position="184"/>
    </location>
</feature>
<name>A0A556VAD2_BAGYA</name>
<keyword evidence="1" id="KW-0694">RNA-binding</keyword>
<dbReference type="AlphaFoldDB" id="A0A556VAD2"/>
<evidence type="ECO:0000313" key="5">
    <source>
        <dbReference type="Proteomes" id="UP000319801"/>
    </source>
</evidence>
<dbReference type="Proteomes" id="UP000319801">
    <property type="component" value="Unassembled WGS sequence"/>
</dbReference>
<dbReference type="GO" id="GO:0003723">
    <property type="term" value="F:RNA binding"/>
    <property type="evidence" value="ECO:0007669"/>
    <property type="project" value="UniProtKB-UniRule"/>
</dbReference>
<evidence type="ECO:0000259" key="3">
    <source>
        <dbReference type="PROSITE" id="PS50102"/>
    </source>
</evidence>
<evidence type="ECO:0000313" key="4">
    <source>
        <dbReference type="EMBL" id="TTE51855.1"/>
    </source>
</evidence>
<comment type="caution">
    <text evidence="4">The sequence shown here is derived from an EMBL/GenBank/DDBJ whole genome shotgun (WGS) entry which is preliminary data.</text>
</comment>
<keyword evidence="4" id="KW-0396">Initiation factor</keyword>
<feature type="compositionally biased region" description="Basic and acidic residues" evidence="2">
    <location>
        <begin position="195"/>
        <end position="230"/>
    </location>
</feature>
<dbReference type="EMBL" id="VCAZ01000189">
    <property type="protein sequence ID" value="TTE51855.1"/>
    <property type="molecule type" value="Genomic_DNA"/>
</dbReference>
<dbReference type="InterPro" id="IPR012677">
    <property type="entry name" value="Nucleotide-bd_a/b_plait_sf"/>
</dbReference>
<feature type="region of interest" description="Disordered" evidence="2">
    <location>
        <begin position="53"/>
        <end position="111"/>
    </location>
</feature>
<organism evidence="4 5">
    <name type="scientific">Bagarius yarrelli</name>
    <name type="common">Goonch</name>
    <name type="synonym">Bagrus yarrelli</name>
    <dbReference type="NCBI Taxonomy" id="175774"/>
    <lineage>
        <taxon>Eukaryota</taxon>
        <taxon>Metazoa</taxon>
        <taxon>Chordata</taxon>
        <taxon>Craniata</taxon>
        <taxon>Vertebrata</taxon>
        <taxon>Euteleostomi</taxon>
        <taxon>Actinopterygii</taxon>
        <taxon>Neopterygii</taxon>
        <taxon>Teleostei</taxon>
        <taxon>Ostariophysi</taxon>
        <taxon>Siluriformes</taxon>
        <taxon>Sisoridae</taxon>
        <taxon>Sisorinae</taxon>
        <taxon>Bagarius</taxon>
    </lineage>
</organism>